<comment type="caution">
    <text evidence="2">The sequence shown here is derived from an EMBL/GenBank/DDBJ whole genome shotgun (WGS) entry which is preliminary data.</text>
</comment>
<keyword evidence="1" id="KW-0472">Membrane</keyword>
<dbReference type="PANTHER" id="PTHR21493:SF246">
    <property type="entry name" value="GOT1_SFT2-LIKE VESCICLE TRANSPORT PROTEIN FAMILY"/>
    <property type="match status" value="1"/>
</dbReference>
<dbReference type="PANTHER" id="PTHR21493">
    <property type="entry name" value="CGI-141-RELATED/LIPASE CONTAINING PROTEIN"/>
    <property type="match status" value="1"/>
</dbReference>
<keyword evidence="1" id="KW-1133">Transmembrane helix</keyword>
<keyword evidence="1" id="KW-0812">Transmembrane</keyword>
<evidence type="ECO:0000313" key="2">
    <source>
        <dbReference type="EMBL" id="KAK8984395.1"/>
    </source>
</evidence>
<dbReference type="Proteomes" id="UP001396334">
    <property type="component" value="Unassembled WGS sequence"/>
</dbReference>
<protein>
    <submittedName>
        <fullName evidence="2">Uncharacterized protein</fullName>
    </submittedName>
</protein>
<name>A0ABR2P7J3_9ROSI</name>
<gene>
    <name evidence="2" type="ORF">V6N11_029710</name>
</gene>
<dbReference type="EMBL" id="JBBPBN010000078">
    <property type="protein sequence ID" value="KAK8984395.1"/>
    <property type="molecule type" value="Genomic_DNA"/>
</dbReference>
<dbReference type="InterPro" id="IPR045176">
    <property type="entry name" value="Got1"/>
</dbReference>
<proteinExistence type="predicted"/>
<feature type="transmembrane region" description="Helical" evidence="1">
    <location>
        <begin position="64"/>
        <end position="86"/>
    </location>
</feature>
<sequence length="89" mass="10305">MVYEITEQQRVCLLRKYYVVSRGRSLDRLGSVSFLLGLFFLFVRCPIVGIILEIYGCLGLFRGFWPSVSVFLCHIPVVGWIIQYLVSVR</sequence>
<feature type="transmembrane region" description="Helical" evidence="1">
    <location>
        <begin position="32"/>
        <end position="52"/>
    </location>
</feature>
<organism evidence="2 3">
    <name type="scientific">Hibiscus sabdariffa</name>
    <name type="common">roselle</name>
    <dbReference type="NCBI Taxonomy" id="183260"/>
    <lineage>
        <taxon>Eukaryota</taxon>
        <taxon>Viridiplantae</taxon>
        <taxon>Streptophyta</taxon>
        <taxon>Embryophyta</taxon>
        <taxon>Tracheophyta</taxon>
        <taxon>Spermatophyta</taxon>
        <taxon>Magnoliopsida</taxon>
        <taxon>eudicotyledons</taxon>
        <taxon>Gunneridae</taxon>
        <taxon>Pentapetalae</taxon>
        <taxon>rosids</taxon>
        <taxon>malvids</taxon>
        <taxon>Malvales</taxon>
        <taxon>Malvaceae</taxon>
        <taxon>Malvoideae</taxon>
        <taxon>Hibiscus</taxon>
    </lineage>
</organism>
<reference evidence="2 3" key="1">
    <citation type="journal article" date="2024" name="G3 (Bethesda)">
        <title>Genome assembly of Hibiscus sabdariffa L. provides insights into metabolisms of medicinal natural products.</title>
        <authorList>
            <person name="Kim T."/>
        </authorList>
    </citation>
    <scope>NUCLEOTIDE SEQUENCE [LARGE SCALE GENOMIC DNA]</scope>
    <source>
        <strain evidence="2">TK-2024</strain>
        <tissue evidence="2">Old leaves</tissue>
    </source>
</reference>
<accession>A0ABR2P7J3</accession>
<evidence type="ECO:0000256" key="1">
    <source>
        <dbReference type="SAM" id="Phobius"/>
    </source>
</evidence>
<keyword evidence="3" id="KW-1185">Reference proteome</keyword>
<evidence type="ECO:0000313" key="3">
    <source>
        <dbReference type="Proteomes" id="UP001396334"/>
    </source>
</evidence>